<evidence type="ECO:0000313" key="6">
    <source>
        <dbReference type="EMBL" id="KAJ9143335.1"/>
    </source>
</evidence>
<evidence type="ECO:0000256" key="1">
    <source>
        <dbReference type="ARBA" id="ARBA00004370"/>
    </source>
</evidence>
<dbReference type="Proteomes" id="UP001174694">
    <property type="component" value="Unassembled WGS sequence"/>
</dbReference>
<proteinExistence type="predicted"/>
<dbReference type="InterPro" id="IPR009598">
    <property type="entry name" value="BCALP"/>
</dbReference>
<organism evidence="6 7">
    <name type="scientific">Pleurostoma richardsiae</name>
    <dbReference type="NCBI Taxonomy" id="41990"/>
    <lineage>
        <taxon>Eukaryota</taxon>
        <taxon>Fungi</taxon>
        <taxon>Dikarya</taxon>
        <taxon>Ascomycota</taxon>
        <taxon>Pezizomycotina</taxon>
        <taxon>Sordariomycetes</taxon>
        <taxon>Sordariomycetidae</taxon>
        <taxon>Calosphaeriales</taxon>
        <taxon>Pleurostomataceae</taxon>
        <taxon>Pleurostoma</taxon>
    </lineage>
</organism>
<feature type="transmembrane region" description="Helical" evidence="5">
    <location>
        <begin position="20"/>
        <end position="48"/>
    </location>
</feature>
<dbReference type="AlphaFoldDB" id="A0AA38VHN7"/>
<comment type="subcellular location">
    <subcellularLocation>
        <location evidence="1">Membrane</location>
    </subcellularLocation>
</comment>
<evidence type="ECO:0000313" key="7">
    <source>
        <dbReference type="Proteomes" id="UP001174694"/>
    </source>
</evidence>
<sequence length="149" mass="17217">MFCLRSWLPLLFIPTNASPAFVFLFFVCTYFLNRPCVYCSFLLLVLFLTSCNWSDRCFFDFHSNWFQPRPSSSFTEQQCNSPTFNETQISAADVAADMLNTTANALVGAAADQILRARAEWTGLGLEWLRSLLGRREWRIDCLDIYIRL</sequence>
<evidence type="ECO:0008006" key="8">
    <source>
        <dbReference type="Google" id="ProtNLM"/>
    </source>
</evidence>
<protein>
    <recommendedName>
        <fullName evidence="8">Bladder cancer-related BC10-like protein</fullName>
    </recommendedName>
</protein>
<gene>
    <name evidence="6" type="ORF">NKR23_g6490</name>
</gene>
<keyword evidence="2 5" id="KW-0812">Transmembrane</keyword>
<dbReference type="SMART" id="SM01396">
    <property type="entry name" value="BC10"/>
    <property type="match status" value="1"/>
</dbReference>
<accession>A0AA38VHN7</accession>
<dbReference type="GO" id="GO:0016020">
    <property type="term" value="C:membrane"/>
    <property type="evidence" value="ECO:0007669"/>
    <property type="project" value="UniProtKB-SubCell"/>
</dbReference>
<evidence type="ECO:0000256" key="3">
    <source>
        <dbReference type="ARBA" id="ARBA00022989"/>
    </source>
</evidence>
<evidence type="ECO:0000256" key="2">
    <source>
        <dbReference type="ARBA" id="ARBA00022692"/>
    </source>
</evidence>
<dbReference type="EMBL" id="JANBVO010000019">
    <property type="protein sequence ID" value="KAJ9143335.1"/>
    <property type="molecule type" value="Genomic_DNA"/>
</dbReference>
<dbReference type="Pfam" id="PF06726">
    <property type="entry name" value="BC10"/>
    <property type="match status" value="1"/>
</dbReference>
<reference evidence="6" key="1">
    <citation type="submission" date="2022-07" db="EMBL/GenBank/DDBJ databases">
        <title>Fungi with potential for degradation of polypropylene.</title>
        <authorList>
            <person name="Gostincar C."/>
        </authorList>
    </citation>
    <scope>NUCLEOTIDE SEQUENCE</scope>
    <source>
        <strain evidence="6">EXF-13308</strain>
    </source>
</reference>
<dbReference type="PANTHER" id="PTHR13259:SF1">
    <property type="entry name" value="BLADDER CANCER-ASSOCIATED PROTEIN"/>
    <property type="match status" value="1"/>
</dbReference>
<evidence type="ECO:0000256" key="4">
    <source>
        <dbReference type="ARBA" id="ARBA00023136"/>
    </source>
</evidence>
<name>A0AA38VHN7_9PEZI</name>
<keyword evidence="3 5" id="KW-1133">Transmembrane helix</keyword>
<comment type="caution">
    <text evidence="6">The sequence shown here is derived from an EMBL/GenBank/DDBJ whole genome shotgun (WGS) entry which is preliminary data.</text>
</comment>
<evidence type="ECO:0000256" key="5">
    <source>
        <dbReference type="SAM" id="Phobius"/>
    </source>
</evidence>
<keyword evidence="4 5" id="KW-0472">Membrane</keyword>
<keyword evidence="7" id="KW-1185">Reference proteome</keyword>
<dbReference type="PANTHER" id="PTHR13259">
    <property type="entry name" value="BLADDER CANCER 10 KD PROTEIN HOMOLOG"/>
    <property type="match status" value="1"/>
</dbReference>